<keyword evidence="3" id="KW-1003">Cell membrane</keyword>
<dbReference type="InterPro" id="IPR011626">
    <property type="entry name" value="Alpha-macroglobulin_TED"/>
</dbReference>
<dbReference type="GO" id="GO:0004866">
    <property type="term" value="F:endopeptidase inhibitor activity"/>
    <property type="evidence" value="ECO:0007669"/>
    <property type="project" value="UniProtKB-UniRule"/>
</dbReference>
<dbReference type="RefSeq" id="WP_076515864.1">
    <property type="nucleotide sequence ID" value="NZ_FTOH01000006.1"/>
</dbReference>
<keyword evidence="9" id="KW-1185">Reference proteome</keyword>
<feature type="compositionally biased region" description="Low complexity" evidence="4">
    <location>
        <begin position="43"/>
        <end position="67"/>
    </location>
</feature>
<dbReference type="STRING" id="484498.SAMN05421686_10652"/>
<evidence type="ECO:0000256" key="5">
    <source>
        <dbReference type="SAM" id="SignalP"/>
    </source>
</evidence>
<evidence type="ECO:0000256" key="3">
    <source>
        <dbReference type="PIRNR" id="PIRNR038980"/>
    </source>
</evidence>
<proteinExistence type="inferred from homology"/>
<dbReference type="Pfam" id="PF17962">
    <property type="entry name" value="bMG6"/>
    <property type="match status" value="1"/>
</dbReference>
<dbReference type="Pfam" id="PF00207">
    <property type="entry name" value="A2M"/>
    <property type="match status" value="1"/>
</dbReference>
<evidence type="ECO:0000259" key="6">
    <source>
        <dbReference type="SMART" id="SM01359"/>
    </source>
</evidence>
<dbReference type="InterPro" id="IPR051802">
    <property type="entry name" value="YfhM-like"/>
</dbReference>
<accession>A0A1N7MY17</accession>
<keyword evidence="3" id="KW-0472">Membrane</keyword>
<comment type="similarity">
    <text evidence="1">Belongs to the protease inhibitor I39 (alpha-2-macroglobulin) family. Bacterial alpha-2-macroglobulin subfamily.</text>
</comment>
<gene>
    <name evidence="8" type="ORF">SAMN05421686_10652</name>
</gene>
<evidence type="ECO:0000313" key="8">
    <source>
        <dbReference type="EMBL" id="SIS90972.1"/>
    </source>
</evidence>
<feature type="chain" id="PRO_5012410697" description="Alpha-2-macroglobulin" evidence="5">
    <location>
        <begin position="42"/>
        <end position="1665"/>
    </location>
</feature>
<dbReference type="PANTHER" id="PTHR40094:SF1">
    <property type="entry name" value="UBIQUITIN DOMAIN-CONTAINING PROTEIN"/>
    <property type="match status" value="1"/>
</dbReference>
<dbReference type="InterPro" id="IPR008930">
    <property type="entry name" value="Terpenoid_cyclase/PrenylTrfase"/>
</dbReference>
<keyword evidence="2 5" id="KW-0732">Signal</keyword>
<dbReference type="InterPro" id="IPR021868">
    <property type="entry name" value="Alpha_2_Macroglob_MG3"/>
</dbReference>
<organism evidence="8 9">
    <name type="scientific">Thalassolituus maritimus</name>
    <dbReference type="NCBI Taxonomy" id="484498"/>
    <lineage>
        <taxon>Bacteria</taxon>
        <taxon>Pseudomonadati</taxon>
        <taxon>Pseudomonadota</taxon>
        <taxon>Gammaproteobacteria</taxon>
        <taxon>Oceanospirillales</taxon>
        <taxon>Oceanospirillaceae</taxon>
        <taxon>Thalassolituus</taxon>
    </lineage>
</organism>
<dbReference type="InterPro" id="IPR040639">
    <property type="entry name" value="A2MG_MG1"/>
</dbReference>
<dbReference type="Pfam" id="PF01835">
    <property type="entry name" value="MG2"/>
    <property type="match status" value="1"/>
</dbReference>
<feature type="domain" description="Alpha-2-macroglobulin" evidence="7">
    <location>
        <begin position="979"/>
        <end position="1066"/>
    </location>
</feature>
<evidence type="ECO:0000256" key="4">
    <source>
        <dbReference type="SAM" id="MobiDB-lite"/>
    </source>
</evidence>
<feature type="signal peptide" evidence="5">
    <location>
        <begin position="1"/>
        <end position="41"/>
    </location>
</feature>
<dbReference type="SMART" id="SM01419">
    <property type="entry name" value="Thiol-ester_cl"/>
    <property type="match status" value="1"/>
</dbReference>
<name>A0A1N7MY17_9GAMM</name>
<dbReference type="CDD" id="cd02891">
    <property type="entry name" value="A2M_like"/>
    <property type="match status" value="1"/>
</dbReference>
<protein>
    <recommendedName>
        <fullName evidence="3">Alpha-2-macroglobulin</fullName>
    </recommendedName>
</protein>
<dbReference type="InterPro" id="IPR002890">
    <property type="entry name" value="MG2"/>
</dbReference>
<comment type="function">
    <text evidence="3">Protects the bacterial cell from host peptidases.</text>
</comment>
<evidence type="ECO:0000256" key="2">
    <source>
        <dbReference type="ARBA" id="ARBA00022729"/>
    </source>
</evidence>
<dbReference type="Proteomes" id="UP000185639">
    <property type="component" value="Unassembled WGS sequence"/>
</dbReference>
<dbReference type="InterPro" id="IPR026284">
    <property type="entry name" value="A2MG_proteobact"/>
</dbReference>
<dbReference type="Pfam" id="PF17972">
    <property type="entry name" value="bMG5"/>
    <property type="match status" value="1"/>
</dbReference>
<dbReference type="Gene3D" id="2.60.40.1930">
    <property type="match status" value="1"/>
</dbReference>
<dbReference type="PANTHER" id="PTHR40094">
    <property type="entry name" value="ALPHA-2-MACROGLOBULIN HOMOLOG"/>
    <property type="match status" value="1"/>
</dbReference>
<dbReference type="PIRSF" id="PIRSF038980">
    <property type="entry name" value="A2M_bac"/>
    <property type="match status" value="1"/>
</dbReference>
<dbReference type="EMBL" id="FTOH01000006">
    <property type="protein sequence ID" value="SIS90972.1"/>
    <property type="molecule type" value="Genomic_DNA"/>
</dbReference>
<dbReference type="InterPro" id="IPR041246">
    <property type="entry name" value="Bact_MG10"/>
</dbReference>
<feature type="domain" description="Alpha-2-macroglobulin bait region" evidence="6">
    <location>
        <begin position="771"/>
        <end position="916"/>
    </location>
</feature>
<dbReference type="InterPro" id="IPR011625">
    <property type="entry name" value="A2M_N_BRD"/>
</dbReference>
<keyword evidence="3" id="KW-0646">Protease inhibitor</keyword>
<dbReference type="SUPFAM" id="SSF48239">
    <property type="entry name" value="Terpenoid cyclases/Protein prenyltransferases"/>
    <property type="match status" value="1"/>
</dbReference>
<reference evidence="9" key="1">
    <citation type="submission" date="2017-01" db="EMBL/GenBank/DDBJ databases">
        <authorList>
            <person name="Varghese N."/>
            <person name="Submissions S."/>
        </authorList>
    </citation>
    <scope>NUCLEOTIDE SEQUENCE [LARGE SCALE GENOMIC DNA]</scope>
    <source>
        <strain evidence="9">DSM 24913</strain>
    </source>
</reference>
<dbReference type="InterPro" id="IPR041462">
    <property type="entry name" value="Bact_A2M_MG6"/>
</dbReference>
<dbReference type="Pfam" id="PF17973">
    <property type="entry name" value="bMG10"/>
    <property type="match status" value="1"/>
</dbReference>
<dbReference type="GO" id="GO:0005615">
    <property type="term" value="C:extracellular space"/>
    <property type="evidence" value="ECO:0007669"/>
    <property type="project" value="InterPro"/>
</dbReference>
<dbReference type="InterPro" id="IPR041203">
    <property type="entry name" value="Bact_A2M_MG5"/>
</dbReference>
<dbReference type="InterPro" id="IPR049120">
    <property type="entry name" value="A2M_bMG2"/>
</dbReference>
<evidence type="ECO:0000256" key="1">
    <source>
        <dbReference type="ARBA" id="ARBA00010556"/>
    </source>
</evidence>
<dbReference type="InterPro" id="IPR001599">
    <property type="entry name" value="Macroglobln_a2"/>
</dbReference>
<sequence length="1665" mass="185868">MLRIVTKPFTKHRHLRSKASLSRSIALLVSLAVLSTFQAGCQPSENTTSESTGSESTRTESTPPETSIAEETPNVSPPPPINDAMYADIPLTIASVNETSYDGGMTVGIRFSAPLSSNQPFQNYVHISGETPAWILSDDALTLYLADPEPERTYNVMVSKGLKARNGKVLQDGDSATVTLPPAPPSATFASDGHYLTTDLSVGLPVSVMNTSEVNVSFFRVRNDNEALRQMLLWKSSASLEHIYRLEDMGEFADFVYEGRIALTSDKNRLRKVNLPLTSIDALKQQAVYLAVMTIPGQFKSKLSTTWFTVSDIGLHIREYRKNIGIYTRDLNSGASKSNVELTVMAGYRSQEPKVTTLSSGSKGYVQYPRKDFYNTILIARDEDAVTLMHLNSASLDMSDFDSGTRPYRDTELFMYGPRDLYRGGDTVYINGLYRDSDGKAQPDSLLTYYLRRPDGTRSDKVTWRSTVPGVYEFSTTLADDAPTGQWSFNVAEPNGGTHRYNFQVEDFMPERMKLEWNPDQKSAVFSTQDPLKIDVLGSYLYGAPAAGNNFEADFSLRPTAHPFQQWPEFHFGDPKQDDWIQSLPARETRLSDKGELTLHPASTWKEARVPLALKITGSLFESGGRPVVRSHTVSIVPEGQLVGIRPLFKDRANTNAPASFELISTNSKGELVDSTSLEMTLTNITLETRWKRDDNRGWHYEEQRRNVRELSLPVTTNSEGPVTVQVPVQWGEYLLEIRDTNTNLSTRVYFNAGHRWYWRSQEQAARPDQVNLAFDKESYNAGDNARLKITPPAAGRSLVLIEADQLLFRTEADIPAEGGWVDIPVSKDWQRHDIYVSVIHLQPSDTQQRITPTRSVGLIHLPLNRESERLNIEIQTPEKWLPAKTEQVTLDISSEKPVSRAWVTLAAVDSGILSISRFKTPEPFEFFFGPRRFSVDAKDMYGKLIDLNNNRNGEIRYGGDADLARGGDLARSEVQIISVFSGMVDVKNGRAVIPVSMPDFNGQVRLMALAFDESRVGSSDKEVTVAAPVVTQLSLPRFIGAGDTSSVALDITNMTGEGSDFEVTLSASGPVQADALAQALSLQEQQRSTLLFPFTATGAGRIVFRTEVWHQGKIVIDREWGLQSRYPYPAQTFREYDVLETGALLTMNSDVSSGWLSDSIVAAVSASSSENLNAEERMARLLRYPYGCVEQTTSSTYPWLYASDEQIMRLKDSIDGELTRANAIASGLARIATRQKPNGGFGLWRREDADEQHWLAAYVAQFMTDVQSAGYQVDNDVLGKVLIRLREYSRNKAQLRELWAEDVDLYRFTYQAFAHFILAQHNIASLADIRTTAAYVPENAGGLALLHLAIAAKLQGDNRLATELYQQSQRQQPIRPYIGDYGSELRDKAQQARLIWKYDIDEARPVQLTSEVAEDIRSRRYLSTQEQIAIVQLADEQQKHTGDKWNLMLLSAGKEQTLTGTEPTRLVLRGKDATDLSLTNIGDKNLYAALTYQGYGATPPEKQSSGDVSVTRNYWNMEGEKIGTDNTLTMNTGDMVIVELLVYSKKYRPDLLMVDLLPAGLEIENQNLPDSTKLSDIIIDGEKIGQHLQSAGVVHDEFRDDRYVAALRTGGSRYYGTRPARMYYIARAVTPGTYKVPNPLLEDMYDPEVRAVGGTIEELVVQPR</sequence>
<evidence type="ECO:0000313" key="9">
    <source>
        <dbReference type="Proteomes" id="UP000185639"/>
    </source>
</evidence>
<evidence type="ECO:0000259" key="7">
    <source>
        <dbReference type="SMART" id="SM01360"/>
    </source>
</evidence>
<dbReference type="Pfam" id="PF07678">
    <property type="entry name" value="TED_complement"/>
    <property type="match status" value="1"/>
</dbReference>
<dbReference type="Pfam" id="PF07703">
    <property type="entry name" value="A2M_BRD"/>
    <property type="match status" value="1"/>
</dbReference>
<dbReference type="Pfam" id="PF21142">
    <property type="entry name" value="A2M_bMG2"/>
    <property type="match status" value="1"/>
</dbReference>
<dbReference type="SMART" id="SM01359">
    <property type="entry name" value="A2M_N_2"/>
    <property type="match status" value="1"/>
</dbReference>
<feature type="region of interest" description="Disordered" evidence="4">
    <location>
        <begin position="41"/>
        <end position="83"/>
    </location>
</feature>
<dbReference type="InterPro" id="IPR047565">
    <property type="entry name" value="Alpha-macroglob_thiol-ester_cl"/>
</dbReference>
<dbReference type="Gene3D" id="1.50.10.20">
    <property type="match status" value="1"/>
</dbReference>
<dbReference type="SMART" id="SM01360">
    <property type="entry name" value="A2M"/>
    <property type="match status" value="1"/>
</dbReference>
<dbReference type="Pfam" id="PF11974">
    <property type="entry name" value="bMG3"/>
    <property type="match status" value="1"/>
</dbReference>
<dbReference type="Pfam" id="PF17970">
    <property type="entry name" value="bMG1"/>
    <property type="match status" value="1"/>
</dbReference>